<evidence type="ECO:0000256" key="1">
    <source>
        <dbReference type="ARBA" id="ARBA00001946"/>
    </source>
</evidence>
<keyword evidence="8" id="KW-0460">Magnesium</keyword>
<dbReference type="RefSeq" id="WP_167176045.1">
    <property type="nucleotide sequence ID" value="NZ_BAAAEJ010000003.1"/>
</dbReference>
<comment type="similarity">
    <text evidence="3">Belongs to the inositol monophosphatase superfamily.</text>
</comment>
<evidence type="ECO:0000256" key="8">
    <source>
        <dbReference type="ARBA" id="ARBA00022842"/>
    </source>
</evidence>
<dbReference type="SUPFAM" id="SSF56655">
    <property type="entry name" value="Carbohydrate phosphatase"/>
    <property type="match status" value="1"/>
</dbReference>
<dbReference type="Pfam" id="PF00459">
    <property type="entry name" value="Inositol_P"/>
    <property type="match status" value="1"/>
</dbReference>
<dbReference type="PRINTS" id="PR00377">
    <property type="entry name" value="IMPHPHTASES"/>
</dbReference>
<keyword evidence="7" id="KW-0378">Hydrolase</keyword>
<dbReference type="EC" id="3.1.3.15" evidence="4 11"/>
<evidence type="ECO:0000313" key="13">
    <source>
        <dbReference type="Proteomes" id="UP001500791"/>
    </source>
</evidence>
<dbReference type="NCBIfam" id="TIGR02067">
    <property type="entry name" value="his_9_HisN"/>
    <property type="match status" value="1"/>
</dbReference>
<dbReference type="PANTHER" id="PTHR20854:SF4">
    <property type="entry name" value="INOSITOL-1-MONOPHOSPHATASE-RELATED"/>
    <property type="match status" value="1"/>
</dbReference>
<protein>
    <recommendedName>
        <fullName evidence="4 11">Histidinol-phosphatase</fullName>
        <ecNumber evidence="4 11">3.1.3.15</ecNumber>
    </recommendedName>
</protein>
<dbReference type="EMBL" id="BAAAEJ010000003">
    <property type="protein sequence ID" value="GAA0379726.1"/>
    <property type="molecule type" value="Genomic_DNA"/>
</dbReference>
<comment type="cofactor">
    <cofactor evidence="1">
        <name>Mg(2+)</name>
        <dbReference type="ChEBI" id="CHEBI:18420"/>
    </cofactor>
</comment>
<dbReference type="PANTHER" id="PTHR20854">
    <property type="entry name" value="INOSITOL MONOPHOSPHATASE"/>
    <property type="match status" value="1"/>
</dbReference>
<proteinExistence type="inferred from homology"/>
<evidence type="ECO:0000256" key="6">
    <source>
        <dbReference type="ARBA" id="ARBA00022723"/>
    </source>
</evidence>
<gene>
    <name evidence="12" type="primary">hisN</name>
    <name evidence="12" type="ORF">GCM10009093_03400</name>
</gene>
<organism evidence="12 13">
    <name type="scientific">Brevundimonas terrae</name>
    <dbReference type="NCBI Taxonomy" id="363631"/>
    <lineage>
        <taxon>Bacteria</taxon>
        <taxon>Pseudomonadati</taxon>
        <taxon>Pseudomonadota</taxon>
        <taxon>Alphaproteobacteria</taxon>
        <taxon>Caulobacterales</taxon>
        <taxon>Caulobacteraceae</taxon>
        <taxon>Brevundimonas</taxon>
    </lineage>
</organism>
<dbReference type="InterPro" id="IPR000760">
    <property type="entry name" value="Inositol_monophosphatase-like"/>
</dbReference>
<name>A0ABN0Y1L9_9CAUL</name>
<dbReference type="Proteomes" id="UP001500791">
    <property type="component" value="Unassembled WGS sequence"/>
</dbReference>
<evidence type="ECO:0000256" key="3">
    <source>
        <dbReference type="ARBA" id="ARBA00009759"/>
    </source>
</evidence>
<evidence type="ECO:0000313" key="12">
    <source>
        <dbReference type="EMBL" id="GAA0379726.1"/>
    </source>
</evidence>
<accession>A0ABN0Y1L9</accession>
<dbReference type="InterPro" id="IPR020583">
    <property type="entry name" value="Inositol_monoP_metal-BS"/>
</dbReference>
<comment type="catalytic activity">
    <reaction evidence="10">
        <text>L-histidinol phosphate + H2O = L-histidinol + phosphate</text>
        <dbReference type="Rhea" id="RHEA:14465"/>
        <dbReference type="ChEBI" id="CHEBI:15377"/>
        <dbReference type="ChEBI" id="CHEBI:43474"/>
        <dbReference type="ChEBI" id="CHEBI:57699"/>
        <dbReference type="ChEBI" id="CHEBI:57980"/>
        <dbReference type="EC" id="3.1.3.15"/>
    </reaction>
</comment>
<comment type="caution">
    <text evidence="12">The sequence shown here is derived from an EMBL/GenBank/DDBJ whole genome shotgun (WGS) entry which is preliminary data.</text>
</comment>
<keyword evidence="9" id="KW-0368">Histidine biosynthesis</keyword>
<evidence type="ECO:0000256" key="11">
    <source>
        <dbReference type="NCBIfam" id="TIGR02067"/>
    </source>
</evidence>
<keyword evidence="5" id="KW-0028">Amino-acid biosynthesis</keyword>
<reference evidence="12 13" key="1">
    <citation type="journal article" date="2019" name="Int. J. Syst. Evol. Microbiol.">
        <title>The Global Catalogue of Microorganisms (GCM) 10K type strain sequencing project: providing services to taxonomists for standard genome sequencing and annotation.</title>
        <authorList>
            <consortium name="The Broad Institute Genomics Platform"/>
            <consortium name="The Broad Institute Genome Sequencing Center for Infectious Disease"/>
            <person name="Wu L."/>
            <person name="Ma J."/>
        </authorList>
    </citation>
    <scope>NUCLEOTIDE SEQUENCE [LARGE SCALE GENOMIC DNA]</scope>
    <source>
        <strain evidence="12 13">JCM 13476</strain>
    </source>
</reference>
<dbReference type="CDD" id="cd01641">
    <property type="entry name" value="Bacterial_IMPase_like_1"/>
    <property type="match status" value="1"/>
</dbReference>
<evidence type="ECO:0000256" key="10">
    <source>
        <dbReference type="ARBA" id="ARBA00049158"/>
    </source>
</evidence>
<evidence type="ECO:0000256" key="4">
    <source>
        <dbReference type="ARBA" id="ARBA00013085"/>
    </source>
</evidence>
<evidence type="ECO:0000256" key="5">
    <source>
        <dbReference type="ARBA" id="ARBA00022605"/>
    </source>
</evidence>
<dbReference type="Gene3D" id="3.40.190.80">
    <property type="match status" value="1"/>
</dbReference>
<dbReference type="InterPro" id="IPR011809">
    <property type="entry name" value="His_9_proposed"/>
</dbReference>
<evidence type="ECO:0000256" key="7">
    <source>
        <dbReference type="ARBA" id="ARBA00022801"/>
    </source>
</evidence>
<evidence type="ECO:0000256" key="2">
    <source>
        <dbReference type="ARBA" id="ARBA00004970"/>
    </source>
</evidence>
<keyword evidence="13" id="KW-1185">Reference proteome</keyword>
<comment type="pathway">
    <text evidence="2">Amino-acid biosynthesis; L-histidine biosynthesis; L-histidine from 5-phospho-alpha-D-ribose 1-diphosphate: step 8/9.</text>
</comment>
<evidence type="ECO:0000256" key="9">
    <source>
        <dbReference type="ARBA" id="ARBA00023102"/>
    </source>
</evidence>
<sequence>MTDLEAFALELATVAADVSLPHFRTDVSEINKAEPGSFDPVTEADQAAERALRAAIKARYPDHGIIGEEYGEENPDAEYVWILDPIDGTRAFISGLPLWTNLISLRHKGVPVIGVVGQPYIGEVFIGGPSGAWLVTRDGKAAIRTRKCAEVSQVVAATTDPDIFCGEDRQSWDRLKAAVRLARYGCDGYAYAMVAAGRIDVVLESELKVWDWSAVMPLVKAAGGDFTGWDGQMPTAADGRVLAVGNPALRDPILALLKV</sequence>
<keyword evidence="6" id="KW-0479">Metal-binding</keyword>
<dbReference type="Gene3D" id="3.30.540.10">
    <property type="entry name" value="Fructose-1,6-Bisphosphatase, subunit A, domain 1"/>
    <property type="match status" value="1"/>
</dbReference>
<dbReference type="PROSITE" id="PS00629">
    <property type="entry name" value="IMP_1"/>
    <property type="match status" value="1"/>
</dbReference>